<protein>
    <submittedName>
        <fullName evidence="3">3-hydroxyisobutyrate dehydrogenase</fullName>
        <ecNumber evidence="3">1.1.1.31</ecNumber>
    </submittedName>
</protein>
<organism evidence="3 4">
    <name type="scientific">Kribbella shirazensis</name>
    <dbReference type="NCBI Taxonomy" id="1105143"/>
    <lineage>
        <taxon>Bacteria</taxon>
        <taxon>Bacillati</taxon>
        <taxon>Actinomycetota</taxon>
        <taxon>Actinomycetes</taxon>
        <taxon>Propionibacteriales</taxon>
        <taxon>Kribbellaceae</taxon>
        <taxon>Kribbella</taxon>
    </lineage>
</organism>
<dbReference type="EMBL" id="JAASRO010000001">
    <property type="protein sequence ID" value="NIK61458.1"/>
    <property type="molecule type" value="Genomic_DNA"/>
</dbReference>
<evidence type="ECO:0000259" key="2">
    <source>
        <dbReference type="Pfam" id="PF14833"/>
    </source>
</evidence>
<dbReference type="Gene3D" id="3.40.50.720">
    <property type="entry name" value="NAD(P)-binding Rossmann-like Domain"/>
    <property type="match status" value="1"/>
</dbReference>
<comment type="caution">
    <text evidence="3">The sequence shown here is derived from an EMBL/GenBank/DDBJ whole genome shotgun (WGS) entry which is preliminary data.</text>
</comment>
<dbReference type="SUPFAM" id="SSF48179">
    <property type="entry name" value="6-phosphogluconate dehydrogenase C-terminal domain-like"/>
    <property type="match status" value="1"/>
</dbReference>
<sequence>MSDTAAVEAVVFGPCGVAEGGSAGKVLVDMSTIQPRRSRELAEQLRAQTGMGWVDAPVSGGPSAAAAGTLAVMAGGDPADFERVEPVLRHLAGGLTLMGPPGAGQTTKMVNQVIVGGCKSVIAEAIQLAMNAGLDARRLPEALAGGRADSVLLRQSIPKMVSGDFSPAGRLRTVLKDLDLVMELAGETGTPMPMTGLATQLHRMMITHGHADSDSTAVIALLRDRPLL</sequence>
<evidence type="ECO:0000259" key="1">
    <source>
        <dbReference type="Pfam" id="PF03446"/>
    </source>
</evidence>
<name>A0A7X6A504_9ACTN</name>
<dbReference type="GO" id="GO:0050661">
    <property type="term" value="F:NADP binding"/>
    <property type="evidence" value="ECO:0007669"/>
    <property type="project" value="InterPro"/>
</dbReference>
<dbReference type="InterPro" id="IPR036291">
    <property type="entry name" value="NAD(P)-bd_dom_sf"/>
</dbReference>
<feature type="domain" description="6-phosphogluconate dehydrogenase NADP-binding" evidence="1">
    <location>
        <begin position="3"/>
        <end position="99"/>
    </location>
</feature>
<dbReference type="Proteomes" id="UP000555407">
    <property type="component" value="Unassembled WGS sequence"/>
</dbReference>
<dbReference type="InterPro" id="IPR008927">
    <property type="entry name" value="6-PGluconate_DH-like_C_sf"/>
</dbReference>
<dbReference type="Gene3D" id="1.10.1040.10">
    <property type="entry name" value="N-(1-d-carboxylethyl)-l-norvaline Dehydrogenase, domain 2"/>
    <property type="match status" value="1"/>
</dbReference>
<reference evidence="3 4" key="1">
    <citation type="submission" date="2020-03" db="EMBL/GenBank/DDBJ databases">
        <title>Sequencing the genomes of 1000 actinobacteria strains.</title>
        <authorList>
            <person name="Klenk H.-P."/>
        </authorList>
    </citation>
    <scope>NUCLEOTIDE SEQUENCE [LARGE SCALE GENOMIC DNA]</scope>
    <source>
        <strain evidence="3 4">DSM 45490</strain>
    </source>
</reference>
<evidence type="ECO:0000313" key="3">
    <source>
        <dbReference type="EMBL" id="NIK61458.1"/>
    </source>
</evidence>
<dbReference type="PANTHER" id="PTHR43060">
    <property type="entry name" value="3-HYDROXYISOBUTYRATE DEHYDROGENASE-LIKE 1, MITOCHONDRIAL-RELATED"/>
    <property type="match status" value="1"/>
</dbReference>
<dbReference type="PANTHER" id="PTHR43060:SF15">
    <property type="entry name" value="3-HYDROXYISOBUTYRATE DEHYDROGENASE-LIKE 1, MITOCHONDRIAL-RELATED"/>
    <property type="match status" value="1"/>
</dbReference>
<accession>A0A7X6A504</accession>
<dbReference type="GO" id="GO:0051287">
    <property type="term" value="F:NAD binding"/>
    <property type="evidence" value="ECO:0007669"/>
    <property type="project" value="InterPro"/>
</dbReference>
<feature type="domain" description="3-hydroxyisobutyrate dehydrogenase-like NAD-binding" evidence="2">
    <location>
        <begin position="102"/>
        <end position="222"/>
    </location>
</feature>
<dbReference type="InterPro" id="IPR006115">
    <property type="entry name" value="6PGDH_NADP-bd"/>
</dbReference>
<keyword evidence="3" id="KW-0560">Oxidoreductase</keyword>
<dbReference type="InterPro" id="IPR029154">
    <property type="entry name" value="HIBADH-like_NADP-bd"/>
</dbReference>
<dbReference type="InterPro" id="IPR013328">
    <property type="entry name" value="6PGD_dom2"/>
</dbReference>
<proteinExistence type="predicted"/>
<dbReference type="GO" id="GO:0008442">
    <property type="term" value="F:3-hydroxyisobutyrate dehydrogenase activity"/>
    <property type="evidence" value="ECO:0007669"/>
    <property type="project" value="UniProtKB-EC"/>
</dbReference>
<dbReference type="SUPFAM" id="SSF51735">
    <property type="entry name" value="NAD(P)-binding Rossmann-fold domains"/>
    <property type="match status" value="1"/>
</dbReference>
<dbReference type="Pfam" id="PF03446">
    <property type="entry name" value="NAD_binding_2"/>
    <property type="match status" value="1"/>
</dbReference>
<gene>
    <name evidence="3" type="ORF">BJY22_007175</name>
</gene>
<keyword evidence="4" id="KW-1185">Reference proteome</keyword>
<dbReference type="AlphaFoldDB" id="A0A7X6A504"/>
<dbReference type="EC" id="1.1.1.31" evidence="3"/>
<evidence type="ECO:0000313" key="4">
    <source>
        <dbReference type="Proteomes" id="UP000555407"/>
    </source>
</evidence>
<dbReference type="Pfam" id="PF14833">
    <property type="entry name" value="NAD_binding_11"/>
    <property type="match status" value="1"/>
</dbReference>